<evidence type="ECO:0000313" key="8">
    <source>
        <dbReference type="Proteomes" id="UP000432694"/>
    </source>
</evidence>
<name>A0A7X1QVU0_STRMT</name>
<evidence type="ECO:0000256" key="4">
    <source>
        <dbReference type="ARBA" id="ARBA00022525"/>
    </source>
</evidence>
<dbReference type="GO" id="GO:0005186">
    <property type="term" value="F:pheromone activity"/>
    <property type="evidence" value="ECO:0007669"/>
    <property type="project" value="UniProtKB-KW"/>
</dbReference>
<proteinExistence type="inferred from homology"/>
<dbReference type="RefSeq" id="WP_153219716.1">
    <property type="nucleotide sequence ID" value="NZ_WIJB01000002.1"/>
</dbReference>
<dbReference type="InterPro" id="IPR004288">
    <property type="entry name" value="Competence_ComC"/>
</dbReference>
<keyword evidence="5" id="KW-0588">Pheromone</keyword>
<evidence type="ECO:0000256" key="5">
    <source>
        <dbReference type="ARBA" id="ARBA00023044"/>
    </source>
</evidence>
<dbReference type="GO" id="GO:0030420">
    <property type="term" value="P:establishment of competence for transformation"/>
    <property type="evidence" value="ECO:0007669"/>
    <property type="project" value="UniProtKB-KW"/>
</dbReference>
<dbReference type="Pfam" id="PF03047">
    <property type="entry name" value="ComC"/>
    <property type="match status" value="1"/>
</dbReference>
<dbReference type="GO" id="GO:0005576">
    <property type="term" value="C:extracellular region"/>
    <property type="evidence" value="ECO:0007669"/>
    <property type="project" value="UniProtKB-SubCell"/>
</dbReference>
<organism evidence="7 8">
    <name type="scientific">Streptococcus mitis</name>
    <dbReference type="NCBI Taxonomy" id="28037"/>
    <lineage>
        <taxon>Bacteria</taxon>
        <taxon>Bacillati</taxon>
        <taxon>Bacillota</taxon>
        <taxon>Bacilli</taxon>
        <taxon>Lactobacillales</taxon>
        <taxon>Streptococcaceae</taxon>
        <taxon>Streptococcus</taxon>
        <taxon>Streptococcus mitis group</taxon>
    </lineage>
</organism>
<dbReference type="AlphaFoldDB" id="A0A7X1QVU0"/>
<evidence type="ECO:0000313" key="7">
    <source>
        <dbReference type="EMBL" id="MQQ01945.1"/>
    </source>
</evidence>
<dbReference type="NCBIfam" id="NF033214">
    <property type="entry name" value="ComC_Streptocco"/>
    <property type="match status" value="1"/>
</dbReference>
<comment type="subcellular location">
    <subcellularLocation>
        <location evidence="2">Secreted</location>
    </subcellularLocation>
</comment>
<protein>
    <submittedName>
        <fullName evidence="7">Competence-stimulating peptide ComC</fullName>
    </submittedName>
</protein>
<comment type="function">
    <text evidence="1">Acts as a pheromone, induces cells to develop competence for genetic transformation.</text>
</comment>
<evidence type="ECO:0000256" key="6">
    <source>
        <dbReference type="ARBA" id="ARBA00023287"/>
    </source>
</evidence>
<comment type="caution">
    <text evidence="7">The sequence shown here is derived from an EMBL/GenBank/DDBJ whole genome shotgun (WGS) entry which is preliminary data.</text>
</comment>
<reference evidence="7 8" key="1">
    <citation type="submission" date="2019-10" db="EMBL/GenBank/DDBJ databases">
        <title>Streptococcus mitis of the oral and urogenital tracts.</title>
        <authorList>
            <person name="Price T."/>
            <person name="Mores C.R."/>
            <person name="Putonti C."/>
            <person name="Wolfe A.J."/>
        </authorList>
    </citation>
    <scope>NUCLEOTIDE SEQUENCE [LARGE SCALE GENOMIC DNA]</scope>
    <source>
        <strain evidence="7 8">SM50</strain>
    </source>
</reference>
<gene>
    <name evidence="7" type="primary">comC</name>
    <name evidence="7" type="ORF">GEZ98_03285</name>
</gene>
<comment type="similarity">
    <text evidence="3">Belongs to the ComC family.</text>
</comment>
<evidence type="ECO:0000256" key="3">
    <source>
        <dbReference type="ARBA" id="ARBA00009039"/>
    </source>
</evidence>
<evidence type="ECO:0000256" key="1">
    <source>
        <dbReference type="ARBA" id="ARBA00002667"/>
    </source>
</evidence>
<keyword evidence="4" id="KW-0964">Secreted</keyword>
<keyword evidence="6" id="KW-0178">Competence</keyword>
<sequence length="40" mass="4749">MKNTVKLEQFVALNEKDLQEIRGGEIRKTINGLLNFFKRR</sequence>
<accession>A0A7X1QVU0</accession>
<dbReference type="Proteomes" id="UP000432694">
    <property type="component" value="Unassembled WGS sequence"/>
</dbReference>
<dbReference type="EMBL" id="WIJB01000002">
    <property type="protein sequence ID" value="MQQ01945.1"/>
    <property type="molecule type" value="Genomic_DNA"/>
</dbReference>
<evidence type="ECO:0000256" key="2">
    <source>
        <dbReference type="ARBA" id="ARBA00004613"/>
    </source>
</evidence>